<dbReference type="EMBL" id="CM024791">
    <property type="protein sequence ID" value="KAG8003963.1"/>
    <property type="molecule type" value="Genomic_DNA"/>
</dbReference>
<dbReference type="Proteomes" id="UP000805704">
    <property type="component" value="Chromosome 3"/>
</dbReference>
<reference evidence="1" key="1">
    <citation type="submission" date="2020-04" db="EMBL/GenBank/DDBJ databases">
        <title>A chromosome-scale assembly and high-density genetic map of the yellow drum (Nibea albiflora) genome.</title>
        <authorList>
            <person name="Xu D."/>
            <person name="Zhang W."/>
            <person name="Chen R."/>
            <person name="Tan P."/>
            <person name="Wang L."/>
            <person name="Song H."/>
            <person name="Tian L."/>
            <person name="Zhu Q."/>
            <person name="Wang B."/>
        </authorList>
    </citation>
    <scope>NUCLEOTIDE SEQUENCE</scope>
    <source>
        <strain evidence="1">ZJHYS-2018</strain>
    </source>
</reference>
<keyword evidence="2" id="KW-1185">Reference proteome</keyword>
<gene>
    <name evidence="1" type="primary">DNAJC4</name>
    <name evidence="1" type="ORF">GBF38_007993</name>
</gene>
<evidence type="ECO:0000313" key="2">
    <source>
        <dbReference type="Proteomes" id="UP000805704"/>
    </source>
</evidence>
<protein>
    <submittedName>
        <fullName evidence="1">DnaJ-like protein subfamily C member 4</fullName>
    </submittedName>
</protein>
<name>A0ACB7EQA1_NIBAL</name>
<sequence length="334" mass="39175">MLLEAQLRLCQSCLWCCKSGLRLLSQSYAHRKAVNYYDLLGVRSDASLDEIKNAFFDKSKKLHPDSDPTNPTLHSQFVELNEAYRVLSKDLSRKEYDLKIRYSYSGGQAFRSTSSHTNYRASADAQENMRYWEQFRQPYGQEMTPEQKQRRKKREFHLVGYCLIAMALSVGLHVVFFRKLEEVHNNFMDEKDRAIAEIYNESKERARANGFKKQTEILRQKRAEFLEKYKLRSDGEDNDLSPPVRRWLEVYSRSGCEPRDTLVEVWRELPEETHHLFVPSCVSVRRCGGCCADEALECVPSLTHTLTMELMRTSFMKHELIELPFVEHSQCECR</sequence>
<organism evidence="1 2">
    <name type="scientific">Nibea albiflora</name>
    <name type="common">Yellow drum</name>
    <name type="synonym">Corvina albiflora</name>
    <dbReference type="NCBI Taxonomy" id="240163"/>
    <lineage>
        <taxon>Eukaryota</taxon>
        <taxon>Metazoa</taxon>
        <taxon>Chordata</taxon>
        <taxon>Craniata</taxon>
        <taxon>Vertebrata</taxon>
        <taxon>Euteleostomi</taxon>
        <taxon>Actinopterygii</taxon>
        <taxon>Neopterygii</taxon>
        <taxon>Teleostei</taxon>
        <taxon>Neoteleostei</taxon>
        <taxon>Acanthomorphata</taxon>
        <taxon>Eupercaria</taxon>
        <taxon>Sciaenidae</taxon>
        <taxon>Nibea</taxon>
    </lineage>
</organism>
<comment type="caution">
    <text evidence="1">The sequence shown here is derived from an EMBL/GenBank/DDBJ whole genome shotgun (WGS) entry which is preliminary data.</text>
</comment>
<proteinExistence type="predicted"/>
<evidence type="ECO:0000313" key="1">
    <source>
        <dbReference type="EMBL" id="KAG8003963.1"/>
    </source>
</evidence>
<accession>A0ACB7EQA1</accession>